<organism evidence="3 4">
    <name type="scientific">Microbacterium trichothecenolyticum</name>
    <name type="common">Aureobacterium trichothecenolyticum</name>
    <dbReference type="NCBI Taxonomy" id="69370"/>
    <lineage>
        <taxon>Bacteria</taxon>
        <taxon>Bacillati</taxon>
        <taxon>Actinomycetota</taxon>
        <taxon>Actinomycetes</taxon>
        <taxon>Micrococcales</taxon>
        <taxon>Microbacteriaceae</taxon>
        <taxon>Microbacterium</taxon>
    </lineage>
</organism>
<comment type="caution">
    <text evidence="3">The sequence shown here is derived from an EMBL/GenBank/DDBJ whole genome shotgun (WGS) entry which is preliminary data.</text>
</comment>
<feature type="transmembrane region" description="Helical" evidence="2">
    <location>
        <begin position="71"/>
        <end position="92"/>
    </location>
</feature>
<feature type="transmembrane region" description="Helical" evidence="2">
    <location>
        <begin position="113"/>
        <end position="131"/>
    </location>
</feature>
<accession>A0ABU0TVB6</accession>
<dbReference type="Pfam" id="PF06197">
    <property type="entry name" value="DUF998"/>
    <property type="match status" value="1"/>
</dbReference>
<keyword evidence="2" id="KW-1133">Transmembrane helix</keyword>
<evidence type="ECO:0000313" key="4">
    <source>
        <dbReference type="Proteomes" id="UP001226691"/>
    </source>
</evidence>
<feature type="transmembrane region" description="Helical" evidence="2">
    <location>
        <begin position="143"/>
        <end position="162"/>
    </location>
</feature>
<evidence type="ECO:0000256" key="1">
    <source>
        <dbReference type="SAM" id="MobiDB-lite"/>
    </source>
</evidence>
<keyword evidence="2" id="KW-0472">Membrane</keyword>
<feature type="compositionally biased region" description="Low complexity" evidence="1">
    <location>
        <begin position="302"/>
        <end position="318"/>
    </location>
</feature>
<proteinExistence type="predicted"/>
<sequence length="346" mass="36195">MSTTLRFATPASLPMAPLRRIVRRLDTVPTLYVGAAALAVLIGGLLLSIATTSDPSWWQLHFSQLGTFHDLSAAFFNNTLKTSGAIVVLFAFRVHSDVRRLGRGPVRRGAATVAFICLNVIGVNLALVGCVPLNTDKDLHDRVAGSMVLGFLALLLTAPVMFHRLGKRLAIGTGIALVWLIASIALFVTATINLALFETVACAAMFAWAGLFTQVLAGGLRAAVSSALDADTAEPGAPSPESGVGARPACAHTRPRRMRRPALLRGTGSAKRATTSGITRPHTRRAPAPTTPRASRRRRPASAKAGISASGAARVGSAGVRRLPAGSRALPLGLPAVLGAVHSRPR</sequence>
<evidence type="ECO:0000313" key="3">
    <source>
        <dbReference type="EMBL" id="MDQ1123613.1"/>
    </source>
</evidence>
<dbReference type="Proteomes" id="UP001226691">
    <property type="component" value="Unassembled WGS sequence"/>
</dbReference>
<dbReference type="EMBL" id="JAUTBF010000001">
    <property type="protein sequence ID" value="MDQ1123613.1"/>
    <property type="molecule type" value="Genomic_DNA"/>
</dbReference>
<gene>
    <name evidence="3" type="ORF">QE412_002186</name>
</gene>
<feature type="region of interest" description="Disordered" evidence="1">
    <location>
        <begin position="231"/>
        <end position="318"/>
    </location>
</feature>
<evidence type="ECO:0000256" key="2">
    <source>
        <dbReference type="SAM" id="Phobius"/>
    </source>
</evidence>
<feature type="compositionally biased region" description="Basic residues" evidence="1">
    <location>
        <begin position="253"/>
        <end position="262"/>
    </location>
</feature>
<keyword evidence="4" id="KW-1185">Reference proteome</keyword>
<feature type="transmembrane region" description="Helical" evidence="2">
    <location>
        <begin position="29"/>
        <end position="51"/>
    </location>
</feature>
<dbReference type="InterPro" id="IPR009339">
    <property type="entry name" value="DUF998"/>
</dbReference>
<keyword evidence="2" id="KW-0812">Transmembrane</keyword>
<protein>
    <submittedName>
        <fullName evidence="3">Membrane protein</fullName>
    </submittedName>
</protein>
<reference evidence="3 4" key="1">
    <citation type="submission" date="2023-07" db="EMBL/GenBank/DDBJ databases">
        <title>Functional and genomic diversity of the sorghum phyllosphere microbiome.</title>
        <authorList>
            <person name="Shade A."/>
        </authorList>
    </citation>
    <scope>NUCLEOTIDE SEQUENCE [LARGE SCALE GENOMIC DNA]</scope>
    <source>
        <strain evidence="3 4">SORGH_AS_1207</strain>
    </source>
</reference>
<feature type="transmembrane region" description="Helical" evidence="2">
    <location>
        <begin position="169"/>
        <end position="188"/>
    </location>
</feature>
<name>A0ABU0TVB6_MICTR</name>